<gene>
    <name evidence="1" type="ordered locus">Desru_1656</name>
</gene>
<dbReference type="STRING" id="696281.Desru_1656"/>
<organism evidence="1 2">
    <name type="scientific">Desulforamulus ruminis (strain ATCC 23193 / DSM 2154 / NCIMB 8452 / DL)</name>
    <name type="common">Desulfotomaculum ruminis</name>
    <dbReference type="NCBI Taxonomy" id="696281"/>
    <lineage>
        <taxon>Bacteria</taxon>
        <taxon>Bacillati</taxon>
        <taxon>Bacillota</taxon>
        <taxon>Clostridia</taxon>
        <taxon>Eubacteriales</taxon>
        <taxon>Peptococcaceae</taxon>
        <taxon>Desulforamulus</taxon>
    </lineage>
</organism>
<name>F6DSE2_DESRL</name>
<reference evidence="1 2" key="2">
    <citation type="journal article" date="2012" name="Stand. Genomic Sci.">
        <title>Complete genome sequence of the sulfate-reducing firmicute Desulfotomaculum ruminis type strain (DL(T)).</title>
        <authorList>
            <person name="Spring S."/>
            <person name="Visser M."/>
            <person name="Lu M."/>
            <person name="Copeland A."/>
            <person name="Lapidus A."/>
            <person name="Lucas S."/>
            <person name="Cheng J.F."/>
            <person name="Han C."/>
            <person name="Tapia R."/>
            <person name="Goodwin L.A."/>
            <person name="Pitluck S."/>
            <person name="Ivanova N."/>
            <person name="Land M."/>
            <person name="Hauser L."/>
            <person name="Larimer F."/>
            <person name="Rohde M."/>
            <person name="Goker M."/>
            <person name="Detter J.C."/>
            <person name="Kyrpides N.C."/>
            <person name="Woyke T."/>
            <person name="Schaap P.J."/>
            <person name="Plugge C.M."/>
            <person name="Muyzer G."/>
            <person name="Kuever J."/>
            <person name="Pereira I.A."/>
            <person name="Parshina S.N."/>
            <person name="Bernier-Latmani R."/>
            <person name="Stams A.J."/>
            <person name="Klenk H.P."/>
        </authorList>
    </citation>
    <scope>NUCLEOTIDE SEQUENCE [LARGE SCALE GENOMIC DNA]</scope>
    <source>
        <strain evidence="2">ATCC 23193 / DSM 2154 / NCIB 8452 / DL</strain>
    </source>
</reference>
<dbReference type="eggNOG" id="COG2849">
    <property type="taxonomic scope" value="Bacteria"/>
</dbReference>
<dbReference type="Proteomes" id="UP000009234">
    <property type="component" value="Chromosome"/>
</dbReference>
<protein>
    <submittedName>
        <fullName evidence="1">Uncharacterized protein</fullName>
    </submittedName>
</protein>
<evidence type="ECO:0000313" key="2">
    <source>
        <dbReference type="Proteomes" id="UP000009234"/>
    </source>
</evidence>
<accession>F6DSE2</accession>
<dbReference type="RefSeq" id="WP_013841688.1">
    <property type="nucleotide sequence ID" value="NC_015589.1"/>
</dbReference>
<dbReference type="EMBL" id="CP002780">
    <property type="protein sequence ID" value="AEG59921.1"/>
    <property type="molecule type" value="Genomic_DNA"/>
</dbReference>
<evidence type="ECO:0000313" key="1">
    <source>
        <dbReference type="EMBL" id="AEG59921.1"/>
    </source>
</evidence>
<dbReference type="KEGG" id="dru:Desru_1656"/>
<proteinExistence type="predicted"/>
<sequence length="319" mass="35729">MEMINTRYGILQGVSYTDYHPNGMLRNCVVVEPNELPTPYGVLVPLYKDNEIRRKTGKPMTFYPNGCLKNLPLQKQTDISTSLGILPGEYLSFYEDGSLHRVFPLDGKLSGYWNEEDERQLAHEMEFQLLCGQFKSKIIGVQFYPEGFLKSVTLWPGEVVAIESPLGPMEVRTGLSFYPRGRIKSLEPVRPTPVLTPVGIMHAYDCQSLGLSGDANSLCFSEEGTLVSLLASTDQLEITGKDGEKHLFQPGHKPNLFNPEVMDPIPLKVEFFGKGIRLYQDRVKEFHLQEYIIRVKPLELQMSCSGCAGCTGCNSLPLG</sequence>
<dbReference type="OrthoDB" id="594021at2"/>
<keyword evidence="2" id="KW-1185">Reference proteome</keyword>
<dbReference type="AlphaFoldDB" id="F6DSE2"/>
<reference evidence="2" key="1">
    <citation type="submission" date="2011-05" db="EMBL/GenBank/DDBJ databases">
        <title>Complete sequence of Desulfotomaculum ruminis DSM 2154.</title>
        <authorList>
            <person name="Lucas S."/>
            <person name="Copeland A."/>
            <person name="Lapidus A."/>
            <person name="Cheng J.-F."/>
            <person name="Goodwin L."/>
            <person name="Pitluck S."/>
            <person name="Lu M."/>
            <person name="Detter J.C."/>
            <person name="Han C."/>
            <person name="Tapia R."/>
            <person name="Land M."/>
            <person name="Hauser L."/>
            <person name="Kyrpides N."/>
            <person name="Ivanova N."/>
            <person name="Mikhailova N."/>
            <person name="Pagani I."/>
            <person name="Stams A.J.M."/>
            <person name="Plugge C.M."/>
            <person name="Muyzer G."/>
            <person name="Kuever J."/>
            <person name="Parshina S.N."/>
            <person name="Ivanova A.E."/>
            <person name="Nazina T.N."/>
            <person name="Brambilla E."/>
            <person name="Spring S."/>
            <person name="Klenk H.-P."/>
            <person name="Woyke T."/>
        </authorList>
    </citation>
    <scope>NUCLEOTIDE SEQUENCE [LARGE SCALE GENOMIC DNA]</scope>
    <source>
        <strain evidence="2">ATCC 23193 / DSM 2154 / NCIB 8452 / DL</strain>
    </source>
</reference>
<dbReference type="HOGENOM" id="CLU_065973_0_0_9"/>